<dbReference type="RefSeq" id="WP_023272832.1">
    <property type="nucleotide sequence ID" value="NZ_KI530713.1"/>
</dbReference>
<dbReference type="SUPFAM" id="SSF55073">
    <property type="entry name" value="Nucleotide cyclase"/>
    <property type="match status" value="1"/>
</dbReference>
<evidence type="ECO:0000259" key="2">
    <source>
        <dbReference type="PROSITE" id="PS50887"/>
    </source>
</evidence>
<keyword evidence="1" id="KW-0472">Membrane</keyword>
<keyword evidence="1" id="KW-0812">Transmembrane</keyword>
<dbReference type="OrthoDB" id="9812260at2"/>
<feature type="domain" description="GGDEF" evidence="2">
    <location>
        <begin position="272"/>
        <end position="399"/>
    </location>
</feature>
<dbReference type="InterPro" id="IPR052163">
    <property type="entry name" value="DGC-Regulatory_Protein"/>
</dbReference>
<dbReference type="EMBL" id="AYER01000015">
    <property type="protein sequence ID" value="ESK36492.1"/>
    <property type="molecule type" value="Genomic_DNA"/>
</dbReference>
<dbReference type="Pfam" id="PF00990">
    <property type="entry name" value="GGDEF"/>
    <property type="match status" value="1"/>
</dbReference>
<dbReference type="HOGENOM" id="CLU_039310_0_0_6"/>
<dbReference type="STRING" id="1392540.P256_02541"/>
<keyword evidence="4" id="KW-1185">Reference proteome</keyword>
<evidence type="ECO:0000256" key="1">
    <source>
        <dbReference type="SAM" id="Phobius"/>
    </source>
</evidence>
<reference evidence="3 4" key="1">
    <citation type="submission" date="2013-10" db="EMBL/GenBank/DDBJ databases">
        <title>The Genome Sequence of Acinetobacter nectaris CIP 110549.</title>
        <authorList>
            <consortium name="The Broad Institute Genomics Platform"/>
            <consortium name="The Broad Institute Genome Sequencing Center for Infectious Disease"/>
            <person name="Cerqueira G."/>
            <person name="Feldgarden M."/>
            <person name="Courvalin P."/>
            <person name="Grillot-Courvalin C."/>
            <person name="Clermont D."/>
            <person name="Rocha E."/>
            <person name="Yoon E.-J."/>
            <person name="Nemec A."/>
            <person name="Young S.K."/>
            <person name="Zeng Q."/>
            <person name="Gargeya S."/>
            <person name="Fitzgerald M."/>
            <person name="Abouelleil A."/>
            <person name="Alvarado L."/>
            <person name="Berlin A.M."/>
            <person name="Chapman S.B."/>
            <person name="Gainer-Dewar J."/>
            <person name="Goldberg J."/>
            <person name="Gnerre S."/>
            <person name="Griggs A."/>
            <person name="Gujja S."/>
            <person name="Hansen M."/>
            <person name="Howarth C."/>
            <person name="Imamovic A."/>
            <person name="Ireland A."/>
            <person name="Larimer J."/>
            <person name="McCowan C."/>
            <person name="Murphy C."/>
            <person name="Pearson M."/>
            <person name="Poon T.W."/>
            <person name="Priest M."/>
            <person name="Roberts A."/>
            <person name="Saif S."/>
            <person name="Shea T."/>
            <person name="Sykes S."/>
            <person name="Wortman J."/>
            <person name="Nusbaum C."/>
            <person name="Birren B."/>
        </authorList>
    </citation>
    <scope>NUCLEOTIDE SEQUENCE [LARGE SCALE GENOMIC DNA]</scope>
    <source>
        <strain evidence="3 4">CIP 110549</strain>
    </source>
</reference>
<evidence type="ECO:0000313" key="4">
    <source>
        <dbReference type="Proteomes" id="UP000023785"/>
    </source>
</evidence>
<dbReference type="Pfam" id="PF17152">
    <property type="entry name" value="CHASE8"/>
    <property type="match status" value="1"/>
</dbReference>
<feature type="transmembrane region" description="Helical" evidence="1">
    <location>
        <begin position="149"/>
        <end position="170"/>
    </location>
</feature>
<dbReference type="InterPro" id="IPR029787">
    <property type="entry name" value="Nucleotide_cyclase"/>
</dbReference>
<dbReference type="AlphaFoldDB" id="V2TEZ9"/>
<dbReference type="PATRIC" id="fig|1392540.3.peg.2446"/>
<dbReference type="PANTHER" id="PTHR46663">
    <property type="entry name" value="DIGUANYLATE CYCLASE DGCT-RELATED"/>
    <property type="match status" value="1"/>
</dbReference>
<dbReference type="NCBIfam" id="TIGR00254">
    <property type="entry name" value="GGDEF"/>
    <property type="match status" value="1"/>
</dbReference>
<proteinExistence type="predicted"/>
<dbReference type="PANTHER" id="PTHR46663:SF2">
    <property type="entry name" value="GGDEF DOMAIN-CONTAINING PROTEIN"/>
    <property type="match status" value="1"/>
</dbReference>
<name>V2TEZ9_9GAMM</name>
<comment type="caution">
    <text evidence="3">The sequence shown here is derived from an EMBL/GenBank/DDBJ whole genome shotgun (WGS) entry which is preliminary data.</text>
</comment>
<feature type="transmembrane region" description="Helical" evidence="1">
    <location>
        <begin position="21"/>
        <end position="44"/>
    </location>
</feature>
<gene>
    <name evidence="3" type="ORF">P256_02541</name>
</gene>
<dbReference type="Gene3D" id="3.30.70.270">
    <property type="match status" value="1"/>
</dbReference>
<dbReference type="InterPro" id="IPR000160">
    <property type="entry name" value="GGDEF_dom"/>
</dbReference>
<sequence length="399" mass="45890">MKNSQITSLKHLFRKSQAFAIFAMVFICLITFVILSIFTMRTYVQQNLTLLGNTLSERIQPALVFKDDVTLKQITHEYTEGHSIRIIYIFDQNNNLLESSASNPKHFSELESLFNRWFLSDPASFKVYHQSKSIGKIQIYGSSDQALQFLLTIFLGIFICLLCMALTLWASTKLTYKFIIQSISPLTNIAQLVSNQKAYNLRFPNSPIEEFQSFNTTFNELLSEIQTWHNQLQHENKQLSLQVKHDPLTNLPNRSYFYQSLLNIFNSPYERSSSALLFIDNNNFKAINDQYGHLAGDNVLIEMSHRLKGRLRENDFIARLGGDEFAVILRSIHPKHIERVAQDLINTCDTPLIFNGHQIYFSFSIGIALSLYASSPEDLINQADQAMYRAKKDINQSSI</sequence>
<dbReference type="SMART" id="SM00267">
    <property type="entry name" value="GGDEF"/>
    <property type="match status" value="1"/>
</dbReference>
<dbReference type="Proteomes" id="UP000023785">
    <property type="component" value="Unassembled WGS sequence"/>
</dbReference>
<keyword evidence="1" id="KW-1133">Transmembrane helix</keyword>
<evidence type="ECO:0000313" key="3">
    <source>
        <dbReference type="EMBL" id="ESK36492.1"/>
    </source>
</evidence>
<protein>
    <recommendedName>
        <fullName evidence="2">GGDEF domain-containing protein</fullName>
    </recommendedName>
</protein>
<dbReference type="eggNOG" id="COG2199">
    <property type="taxonomic scope" value="Bacteria"/>
</dbReference>
<dbReference type="PROSITE" id="PS50887">
    <property type="entry name" value="GGDEF"/>
    <property type="match status" value="1"/>
</dbReference>
<accession>V2TEZ9</accession>
<organism evidence="3 4">
    <name type="scientific">Acinetobacter nectaris CIP 110549</name>
    <dbReference type="NCBI Taxonomy" id="1392540"/>
    <lineage>
        <taxon>Bacteria</taxon>
        <taxon>Pseudomonadati</taxon>
        <taxon>Pseudomonadota</taxon>
        <taxon>Gammaproteobacteria</taxon>
        <taxon>Moraxellales</taxon>
        <taxon>Moraxellaceae</taxon>
        <taxon>Acinetobacter</taxon>
    </lineage>
</organism>
<dbReference type="CDD" id="cd01949">
    <property type="entry name" value="GGDEF"/>
    <property type="match status" value="1"/>
</dbReference>
<dbReference type="InterPro" id="IPR043128">
    <property type="entry name" value="Rev_trsase/Diguanyl_cyclase"/>
</dbReference>
<dbReference type="InterPro" id="IPR033417">
    <property type="entry name" value="CHASE8"/>
</dbReference>